<gene>
    <name evidence="2" type="ORF">ENR15_14820</name>
</gene>
<name>A0A7C3VTY0_9CYAN</name>
<protein>
    <submittedName>
        <fullName evidence="2">Uncharacterized protein</fullName>
    </submittedName>
</protein>
<proteinExistence type="predicted"/>
<dbReference type="EMBL" id="DSPX01000150">
    <property type="protein sequence ID" value="HGG01875.1"/>
    <property type="molecule type" value="Genomic_DNA"/>
</dbReference>
<reference evidence="2" key="1">
    <citation type="journal article" date="2020" name="mSystems">
        <title>Genome- and Community-Level Interaction Insights into Carbon Utilization and Element Cycling Functions of Hydrothermarchaeota in Hydrothermal Sediment.</title>
        <authorList>
            <person name="Zhou Z."/>
            <person name="Liu Y."/>
            <person name="Xu W."/>
            <person name="Pan J."/>
            <person name="Luo Z.H."/>
            <person name="Li M."/>
        </authorList>
    </citation>
    <scope>NUCLEOTIDE SEQUENCE [LARGE SCALE GENOMIC DNA]</scope>
    <source>
        <strain evidence="2">SpSt-374</strain>
    </source>
</reference>
<dbReference type="AlphaFoldDB" id="A0A7C3VTY0"/>
<comment type="caution">
    <text evidence="2">The sequence shown here is derived from an EMBL/GenBank/DDBJ whole genome shotgun (WGS) entry which is preliminary data.</text>
</comment>
<accession>A0A7C3VTY0</accession>
<sequence>MSQDNRIFQGEITIKVPPQIAAAYSQANAEEKQQLQIKLADMLQEQLSIMRRDSIIELRKTMNAMSQEAQERGLTPEILDEILNDEE</sequence>
<feature type="region of interest" description="Disordered" evidence="1">
    <location>
        <begin position="67"/>
        <end position="87"/>
    </location>
</feature>
<feature type="compositionally biased region" description="Acidic residues" evidence="1">
    <location>
        <begin position="78"/>
        <end position="87"/>
    </location>
</feature>
<evidence type="ECO:0000313" key="2">
    <source>
        <dbReference type="EMBL" id="HGG01875.1"/>
    </source>
</evidence>
<organism evidence="2">
    <name type="scientific">Planktothricoides sp. SpSt-374</name>
    <dbReference type="NCBI Taxonomy" id="2282167"/>
    <lineage>
        <taxon>Bacteria</taxon>
        <taxon>Bacillati</taxon>
        <taxon>Cyanobacteriota</taxon>
        <taxon>Cyanophyceae</taxon>
        <taxon>Oscillatoriophycideae</taxon>
        <taxon>Oscillatoriales</taxon>
        <taxon>Oscillatoriaceae</taxon>
        <taxon>Planktothricoides</taxon>
    </lineage>
</organism>
<evidence type="ECO:0000256" key="1">
    <source>
        <dbReference type="SAM" id="MobiDB-lite"/>
    </source>
</evidence>